<keyword evidence="3" id="KW-0472">Membrane</keyword>
<name>A0A6N9Z7P0_9BIFI</name>
<dbReference type="Pfam" id="PF01915">
    <property type="entry name" value="Glyco_hydro_3_C"/>
    <property type="match status" value="1"/>
</dbReference>
<dbReference type="EMBL" id="WHZW01000025">
    <property type="protein sequence ID" value="NEG90410.1"/>
    <property type="molecule type" value="Genomic_DNA"/>
</dbReference>
<dbReference type="InterPro" id="IPR001764">
    <property type="entry name" value="Glyco_hydro_3_N"/>
</dbReference>
<gene>
    <name evidence="5" type="ORF">GFD25_10540</name>
</gene>
<feature type="transmembrane region" description="Helical" evidence="3">
    <location>
        <begin position="954"/>
        <end position="978"/>
    </location>
</feature>
<organism evidence="5 6">
    <name type="scientific">Bifidobacterium aerophilum</name>
    <dbReference type="NCBI Taxonomy" id="1798155"/>
    <lineage>
        <taxon>Bacteria</taxon>
        <taxon>Bacillati</taxon>
        <taxon>Actinomycetota</taxon>
        <taxon>Actinomycetes</taxon>
        <taxon>Bifidobacteriales</taxon>
        <taxon>Bifidobacteriaceae</taxon>
        <taxon>Bifidobacterium</taxon>
    </lineage>
</organism>
<proteinExistence type="inferred from homology"/>
<dbReference type="SUPFAM" id="SSF51445">
    <property type="entry name" value="(Trans)glycosidases"/>
    <property type="match status" value="1"/>
</dbReference>
<evidence type="ECO:0000256" key="3">
    <source>
        <dbReference type="SAM" id="Phobius"/>
    </source>
</evidence>
<accession>A0A6N9Z7P0</accession>
<dbReference type="InterPro" id="IPR026891">
    <property type="entry name" value="Fn3-like"/>
</dbReference>
<dbReference type="Gene3D" id="2.60.40.10">
    <property type="entry name" value="Immunoglobulins"/>
    <property type="match status" value="1"/>
</dbReference>
<dbReference type="Pfam" id="PF00933">
    <property type="entry name" value="Glyco_hydro_3"/>
    <property type="match status" value="1"/>
</dbReference>
<feature type="domain" description="Fibronectin type III-like" evidence="4">
    <location>
        <begin position="454"/>
        <end position="528"/>
    </location>
</feature>
<dbReference type="Gene3D" id="3.20.20.300">
    <property type="entry name" value="Glycoside hydrolase, family 3, N-terminal domain"/>
    <property type="match status" value="1"/>
</dbReference>
<evidence type="ECO:0000256" key="2">
    <source>
        <dbReference type="ARBA" id="ARBA00022801"/>
    </source>
</evidence>
<dbReference type="InterPro" id="IPR036881">
    <property type="entry name" value="Glyco_hydro_3_C_sf"/>
</dbReference>
<dbReference type="GO" id="GO:0004553">
    <property type="term" value="F:hydrolase activity, hydrolyzing O-glycosyl compounds"/>
    <property type="evidence" value="ECO:0007669"/>
    <property type="project" value="InterPro"/>
</dbReference>
<evidence type="ECO:0000313" key="5">
    <source>
        <dbReference type="EMBL" id="NEG90410.1"/>
    </source>
</evidence>
<comment type="caution">
    <text evidence="5">The sequence shown here is derived from an EMBL/GenBank/DDBJ whole genome shotgun (WGS) entry which is preliminary data.</text>
</comment>
<dbReference type="PANTHER" id="PTHR42715">
    <property type="entry name" value="BETA-GLUCOSIDASE"/>
    <property type="match status" value="1"/>
</dbReference>
<evidence type="ECO:0000259" key="4">
    <source>
        <dbReference type="SMART" id="SM01217"/>
    </source>
</evidence>
<dbReference type="InterPro" id="IPR036962">
    <property type="entry name" value="Glyco_hydro_3_N_sf"/>
</dbReference>
<dbReference type="AlphaFoldDB" id="A0A6N9Z7P0"/>
<dbReference type="SMART" id="SM01217">
    <property type="entry name" value="Fn3_like"/>
    <property type="match status" value="1"/>
</dbReference>
<dbReference type="InterPro" id="IPR013783">
    <property type="entry name" value="Ig-like_fold"/>
</dbReference>
<reference evidence="5 6" key="1">
    <citation type="submission" date="2019-10" db="EMBL/GenBank/DDBJ databases">
        <title>Bifidobacterium from non-human primates.</title>
        <authorList>
            <person name="Modesto M."/>
        </authorList>
    </citation>
    <scope>NUCLEOTIDE SEQUENCE [LARGE SCALE GENOMIC DNA]</scope>
    <source>
        <strain evidence="5 6">TRE17</strain>
    </source>
</reference>
<evidence type="ECO:0000256" key="1">
    <source>
        <dbReference type="ARBA" id="ARBA00005336"/>
    </source>
</evidence>
<sequence>MAHRNNDVRREFMSTAKKRSGRGVRVGIAAISTVFALLAGATTAGNTYSTLISNSIGGTLYKTVETGDAEPISNGKDNGMSLSDWKQEADELVQEVAGEGIVMLKNDASTLPLAKGSKVTLFGRSSVDLVYGGTGAGGIDTTKAVNLKDAMETDGMFDVNDTMWDFYKTYDGKDGYIRSNGSYFGTKPEDLYVAEPPVSEYTDAVRQSYGDYSDAAVVVFSRVGGEGSDMPTGDFGDGTKYLSLQPQEKAVLKEIKDSGKFSKIIALINTSNAMELSWVDQQEYGVNACLWVGGVGQSGARSIAKVLDGEINPSGRLVDTYATDSMSSPAMQNFGDYTFSNADDIVKQVGEANNGTKYVVYREGIYVGYRYYETRYADSVLDPNGTNASSSAGAFAADTWKYDDEVTYPFGYGLSYGADDGDPYDEQLVSAKVDDSGVTATIKVTNTGTAAGKDVVQLYAQQPYTKGGLEKSAVQLIGFDKTDVLQPGESTEVTITSDRKNFATYDSDDTQAYVLDAGEYLFAVGDSAHDALNNMLAKQGKTVADGMDAAGDADQAAVWNNAERVVMDTAYSGEKLSNKFEAAGLEHYGKKTGYLTRADWTTFPESYTDLEATDEMISDINAAGTYEPENSDESPVVTGAKNDKTIAQMAGLDFDDPEWDKILDQLTVDEMLTLVMRSAKTAIPSIAYPAVQLTDGPQGNNNRKYVEDGTSATGFCAETVSAATFNRDLLKRIGDAKGEDWIRTDTIGSYSPAVNTHRTPYAGRNYEYYAEDGYLAGEMGYEEVVAMQARGLITTIKHFVLNDQETNRIGVCTFANEQSIREIYLKAFEKAFTEGKANGTMGAFNRIGARWSGAYEPLMRGVVRGEWGSTAIIDTDIAINTSEQSVQAGLVAGTTMWATSQAGFYQHASEIIGKDAKMIRNLREASHYVLYNLANSNAVNGLTTMTRVYKTTPYWLAIAYAALALLALVDLLLIAVMVRRYVRVKHVAKPVVTIVK</sequence>
<comment type="similarity">
    <text evidence="1">Belongs to the glycosyl hydrolase 3 family.</text>
</comment>
<dbReference type="InterPro" id="IPR002772">
    <property type="entry name" value="Glyco_hydro_3_C"/>
</dbReference>
<dbReference type="GO" id="GO:0005975">
    <property type="term" value="P:carbohydrate metabolic process"/>
    <property type="evidence" value="ECO:0007669"/>
    <property type="project" value="InterPro"/>
</dbReference>
<dbReference type="InterPro" id="IPR050288">
    <property type="entry name" value="Cellulose_deg_GH3"/>
</dbReference>
<dbReference type="Proteomes" id="UP000469194">
    <property type="component" value="Unassembled WGS sequence"/>
</dbReference>
<keyword evidence="3" id="KW-1133">Transmembrane helix</keyword>
<keyword evidence="3" id="KW-0812">Transmembrane</keyword>
<keyword evidence="2 5" id="KW-0378">Hydrolase</keyword>
<dbReference type="InterPro" id="IPR017853">
    <property type="entry name" value="GH"/>
</dbReference>
<dbReference type="Gene3D" id="3.40.50.1700">
    <property type="entry name" value="Glycoside hydrolase family 3 C-terminal domain"/>
    <property type="match status" value="1"/>
</dbReference>
<evidence type="ECO:0000313" key="6">
    <source>
        <dbReference type="Proteomes" id="UP000469194"/>
    </source>
</evidence>
<protein>
    <submittedName>
        <fullName evidence="5">Glycosyl hydrolase</fullName>
    </submittedName>
</protein>
<dbReference type="Pfam" id="PF14310">
    <property type="entry name" value="Fn3-like"/>
    <property type="match status" value="1"/>
</dbReference>
<dbReference type="PRINTS" id="PR00133">
    <property type="entry name" value="GLHYDRLASE3"/>
</dbReference>
<dbReference type="SUPFAM" id="SSF52279">
    <property type="entry name" value="Beta-D-glucan exohydrolase, C-terminal domain"/>
    <property type="match status" value="1"/>
</dbReference>
<dbReference type="PANTHER" id="PTHR42715:SF10">
    <property type="entry name" value="BETA-GLUCOSIDASE"/>
    <property type="match status" value="1"/>
</dbReference>
<keyword evidence="6" id="KW-1185">Reference proteome</keyword>